<dbReference type="PROSITE" id="PS50082">
    <property type="entry name" value="WD_REPEATS_2"/>
    <property type="match status" value="4"/>
</dbReference>
<dbReference type="SUPFAM" id="SSF50978">
    <property type="entry name" value="WD40 repeat-like"/>
    <property type="match status" value="1"/>
</dbReference>
<dbReference type="InterPro" id="IPR059104">
    <property type="entry name" value="Beta-prop_EIPR1-like"/>
</dbReference>
<evidence type="ECO:0000256" key="10">
    <source>
        <dbReference type="ARBA" id="ARBA00032565"/>
    </source>
</evidence>
<dbReference type="Pfam" id="PF23609">
    <property type="entry name" value="Beta-prop_EIPR1"/>
    <property type="match status" value="1"/>
</dbReference>
<evidence type="ECO:0000256" key="4">
    <source>
        <dbReference type="ARBA" id="ARBA00022490"/>
    </source>
</evidence>
<evidence type="ECO:0000256" key="7">
    <source>
        <dbReference type="ARBA" id="ARBA00022927"/>
    </source>
</evidence>
<evidence type="ECO:0000256" key="8">
    <source>
        <dbReference type="ARBA" id="ARBA00023140"/>
    </source>
</evidence>
<gene>
    <name evidence="13" type="ORF">H257_06995</name>
</gene>
<keyword evidence="8" id="KW-0576">Peroxisome</keyword>
<feature type="domain" description="EIPR1-like beta-propeller" evidence="12">
    <location>
        <begin position="156"/>
        <end position="267"/>
    </location>
</feature>
<feature type="repeat" description="WD" evidence="11">
    <location>
        <begin position="235"/>
        <end position="270"/>
    </location>
</feature>
<dbReference type="STRING" id="112090.W4GJ83"/>
<keyword evidence="5 11" id="KW-0853">WD repeat</keyword>
<accession>W4GJ83</accession>
<evidence type="ECO:0000256" key="9">
    <source>
        <dbReference type="ARBA" id="ARBA00024017"/>
    </source>
</evidence>
<organism evidence="13">
    <name type="scientific">Aphanomyces astaci</name>
    <name type="common">Crayfish plague agent</name>
    <dbReference type="NCBI Taxonomy" id="112090"/>
    <lineage>
        <taxon>Eukaryota</taxon>
        <taxon>Sar</taxon>
        <taxon>Stramenopiles</taxon>
        <taxon>Oomycota</taxon>
        <taxon>Saprolegniomycetes</taxon>
        <taxon>Saprolegniales</taxon>
        <taxon>Verrucalvaceae</taxon>
        <taxon>Aphanomyces</taxon>
    </lineage>
</organism>
<dbReference type="GeneID" id="20808991"/>
<dbReference type="GO" id="GO:0005053">
    <property type="term" value="F:peroxisome matrix targeting signal-2 binding"/>
    <property type="evidence" value="ECO:0007669"/>
    <property type="project" value="InterPro"/>
</dbReference>
<dbReference type="OrthoDB" id="273771at2759"/>
<reference evidence="13" key="1">
    <citation type="submission" date="2013-12" db="EMBL/GenBank/DDBJ databases">
        <title>The Genome Sequence of Aphanomyces astaci APO3.</title>
        <authorList>
            <consortium name="The Broad Institute Genomics Platform"/>
            <person name="Russ C."/>
            <person name="Tyler B."/>
            <person name="van West P."/>
            <person name="Dieguez-Uribeondo J."/>
            <person name="Young S.K."/>
            <person name="Zeng Q."/>
            <person name="Gargeya S."/>
            <person name="Fitzgerald M."/>
            <person name="Abouelleil A."/>
            <person name="Alvarado L."/>
            <person name="Chapman S.B."/>
            <person name="Gainer-Dewar J."/>
            <person name="Goldberg J."/>
            <person name="Griggs A."/>
            <person name="Gujja S."/>
            <person name="Hansen M."/>
            <person name="Howarth C."/>
            <person name="Imamovic A."/>
            <person name="Ireland A."/>
            <person name="Larimer J."/>
            <person name="McCowan C."/>
            <person name="Murphy C."/>
            <person name="Pearson M."/>
            <person name="Poon T.W."/>
            <person name="Priest M."/>
            <person name="Roberts A."/>
            <person name="Saif S."/>
            <person name="Shea T."/>
            <person name="Sykes S."/>
            <person name="Wortman J."/>
            <person name="Nusbaum C."/>
            <person name="Birren B."/>
        </authorList>
    </citation>
    <scope>NUCLEOTIDE SEQUENCE [LARGE SCALE GENOMIC DNA]</scope>
    <source>
        <strain evidence="13">APO3</strain>
    </source>
</reference>
<feature type="repeat" description="WD" evidence="11">
    <location>
        <begin position="104"/>
        <end position="146"/>
    </location>
</feature>
<dbReference type="PROSITE" id="PS00678">
    <property type="entry name" value="WD_REPEATS_1"/>
    <property type="match status" value="3"/>
</dbReference>
<dbReference type="VEuPathDB" id="FungiDB:H257_06995"/>
<dbReference type="Gene3D" id="2.130.10.10">
    <property type="entry name" value="YVTN repeat-like/Quinoprotein amine dehydrogenase"/>
    <property type="match status" value="1"/>
</dbReference>
<comment type="similarity">
    <text evidence="9">Belongs to the WD repeat peroxin-7 family.</text>
</comment>
<evidence type="ECO:0000256" key="11">
    <source>
        <dbReference type="PROSITE-ProRule" id="PRU00221"/>
    </source>
</evidence>
<sequence length="328" mass="36296">MFLQPRRAATEFNGYAVEFSPFHEHWVAVGTAQYFGIIGNGQTVVMELLPDGSLATMRSFDTQDGVYDVAWSETHPNQLVAACANGHLKLFDVTTSDNFPIQSFAEHTNEVSGVNWGLVDRTSFVSASWDHTIKLWHPQHPASMQTLRGHTGPVYNAVWSAVEASHVASCSGDGSVRLWDLKTPGRPVCDIAAHAHEVTALDWNKYNPTQVVSGSVDTSLKVWDIRNPSVEVRQLRGHQHAVRRVKCCPHDEYVVASTSFDMSVRLWNVRAVHPHLQCAAAHHSEFVLGLDFSLFVPGLVASCSWDRSVVMWNYTGGPPPSTPRQVKG</sequence>
<dbReference type="InterPro" id="IPR001680">
    <property type="entry name" value="WD40_rpt"/>
</dbReference>
<dbReference type="SMART" id="SM00320">
    <property type="entry name" value="WD40"/>
    <property type="match status" value="6"/>
</dbReference>
<evidence type="ECO:0000313" key="13">
    <source>
        <dbReference type="EMBL" id="ETV79765.1"/>
    </source>
</evidence>
<keyword evidence="3" id="KW-0813">Transport</keyword>
<dbReference type="InterPro" id="IPR044536">
    <property type="entry name" value="PEX7"/>
</dbReference>
<dbReference type="EMBL" id="KI913127">
    <property type="protein sequence ID" value="ETV79765.1"/>
    <property type="molecule type" value="Genomic_DNA"/>
</dbReference>
<feature type="repeat" description="WD" evidence="11">
    <location>
        <begin position="191"/>
        <end position="233"/>
    </location>
</feature>
<dbReference type="AlphaFoldDB" id="W4GJ83"/>
<dbReference type="RefSeq" id="XP_009830701.1">
    <property type="nucleotide sequence ID" value="XM_009832399.1"/>
</dbReference>
<dbReference type="PANTHER" id="PTHR46027">
    <property type="entry name" value="PEROXISOMAL TARGETING SIGNAL 2 RECEPTOR"/>
    <property type="match status" value="1"/>
</dbReference>
<dbReference type="Pfam" id="PF00400">
    <property type="entry name" value="WD40"/>
    <property type="match status" value="3"/>
</dbReference>
<dbReference type="PANTHER" id="PTHR46027:SF1">
    <property type="entry name" value="PEROXISOMAL TARGETING SIGNAL 2 RECEPTOR"/>
    <property type="match status" value="1"/>
</dbReference>
<dbReference type="InterPro" id="IPR020472">
    <property type="entry name" value="WD40_PAC1"/>
</dbReference>
<dbReference type="GO" id="GO:0005829">
    <property type="term" value="C:cytosol"/>
    <property type="evidence" value="ECO:0007669"/>
    <property type="project" value="UniProtKB-SubCell"/>
</dbReference>
<dbReference type="InterPro" id="IPR036322">
    <property type="entry name" value="WD40_repeat_dom_sf"/>
</dbReference>
<evidence type="ECO:0000256" key="6">
    <source>
        <dbReference type="ARBA" id="ARBA00022737"/>
    </source>
</evidence>
<protein>
    <recommendedName>
        <fullName evidence="10">Peroxin-7</fullName>
    </recommendedName>
</protein>
<dbReference type="CDD" id="cd00200">
    <property type="entry name" value="WD40"/>
    <property type="match status" value="1"/>
</dbReference>
<proteinExistence type="inferred from homology"/>
<feature type="repeat" description="WD" evidence="11">
    <location>
        <begin position="147"/>
        <end position="183"/>
    </location>
</feature>
<evidence type="ECO:0000256" key="5">
    <source>
        <dbReference type="ARBA" id="ARBA00022574"/>
    </source>
</evidence>
<dbReference type="InterPro" id="IPR019775">
    <property type="entry name" value="WD40_repeat_CS"/>
</dbReference>
<evidence type="ECO:0000256" key="3">
    <source>
        <dbReference type="ARBA" id="ARBA00022448"/>
    </source>
</evidence>
<keyword evidence="4" id="KW-0963">Cytoplasm</keyword>
<dbReference type="PRINTS" id="PR00320">
    <property type="entry name" value="GPROTEINBRPT"/>
</dbReference>
<dbReference type="GO" id="GO:0016558">
    <property type="term" value="P:protein import into peroxisome matrix"/>
    <property type="evidence" value="ECO:0007669"/>
    <property type="project" value="InterPro"/>
</dbReference>
<name>W4GJ83_APHAT</name>
<evidence type="ECO:0000256" key="1">
    <source>
        <dbReference type="ARBA" id="ARBA00004253"/>
    </source>
</evidence>
<dbReference type="GO" id="GO:0005782">
    <property type="term" value="C:peroxisomal matrix"/>
    <property type="evidence" value="ECO:0007669"/>
    <property type="project" value="UniProtKB-SubCell"/>
</dbReference>
<evidence type="ECO:0000256" key="2">
    <source>
        <dbReference type="ARBA" id="ARBA00004514"/>
    </source>
</evidence>
<dbReference type="InterPro" id="IPR015943">
    <property type="entry name" value="WD40/YVTN_repeat-like_dom_sf"/>
</dbReference>
<dbReference type="PROSITE" id="PS50294">
    <property type="entry name" value="WD_REPEATS_REGION"/>
    <property type="match status" value="2"/>
</dbReference>
<evidence type="ECO:0000259" key="12">
    <source>
        <dbReference type="Pfam" id="PF23609"/>
    </source>
</evidence>
<comment type="subcellular location">
    <subcellularLocation>
        <location evidence="2">Cytoplasm</location>
        <location evidence="2">Cytosol</location>
    </subcellularLocation>
    <subcellularLocation>
        <location evidence="1">Peroxisome matrix</location>
    </subcellularLocation>
</comment>
<keyword evidence="7" id="KW-0653">Protein transport</keyword>
<keyword evidence="6" id="KW-0677">Repeat</keyword>